<evidence type="ECO:0000256" key="5">
    <source>
        <dbReference type="ARBA" id="ARBA00023242"/>
    </source>
</evidence>
<proteinExistence type="predicted"/>
<protein>
    <recommendedName>
        <fullName evidence="7">Polyadenylation factor subunit 2</fullName>
    </recommendedName>
</protein>
<sequence>MSGSPPPPPPPPLSRPPRPPQYMQQHAPMGGNFRPQQQMAPRNQSHGMQPNYNQHGRPPYMPMQQGGMRPNNGGGYQQHSGPPQYQQQQQGYAPQMRPSFHNNNSNSSSNQQGDENKRVRRPLQRRTIDYYASTARGLELRSGGANMSLKYLPSDPSYTVEVFPSVFVPEEPETSITTRFIQQAQNKMRCPINVIRWTPEGRRLLTGASTGEFTMWSGLTFNFETIMQAHDTAVRAMEWTHNAQWLVSADGNGVIKYWQPNMNNVKVFQGHKDTIRDLSFSPADTKFVTGGDDGVLKIWDFNRSAEESQLSGHGWDVRTIDWHPYMGMIASGGKDNVVKLWDPRSSKCLTTLHGHNNTVSSLQWNRNGNWLLTGGRDQNIKMFDLRAMKEVQAFRGPQKEVSSVAWHPIHETMFASGGSDGGIHFWFTGEKGHQGEITGAHESYIWSLAWHPMGHILASGSNDHTTRFWSRPRPAEHLDTELADKEQEERIYGEAVNLKASSEFVSSLGFGPANASHKNDGKDSANDAIVPNTPSTLPGLPGLSSGSLGRVMANIMKENITKLPGLGDSKAESARPPLPPPPPLPGMRAAGAPHPPQQRPPPPPPLSQMRSMMGRPPPPPPPPGLLARNGGPYSGGPPSHVGPARGGTQDGRPRPPSSTRFNPMQRDNAANARRRQ</sequence>
<accession>A0A1Y1WGF3</accession>
<comment type="subcellular location">
    <subcellularLocation>
        <location evidence="1">Nucleus</location>
    </subcellularLocation>
</comment>
<organism evidence="10 11">
    <name type="scientific">Linderina pennispora</name>
    <dbReference type="NCBI Taxonomy" id="61395"/>
    <lineage>
        <taxon>Eukaryota</taxon>
        <taxon>Fungi</taxon>
        <taxon>Fungi incertae sedis</taxon>
        <taxon>Zoopagomycota</taxon>
        <taxon>Kickxellomycotina</taxon>
        <taxon>Kickxellomycetes</taxon>
        <taxon>Kickxellales</taxon>
        <taxon>Kickxellaceae</taxon>
        <taxon>Linderina</taxon>
    </lineage>
</organism>
<feature type="repeat" description="WD" evidence="8">
    <location>
        <begin position="352"/>
        <end position="393"/>
    </location>
</feature>
<feature type="repeat" description="WD" evidence="8">
    <location>
        <begin position="394"/>
        <end position="426"/>
    </location>
</feature>
<dbReference type="EMBL" id="MCFD01000002">
    <property type="protein sequence ID" value="ORX72630.1"/>
    <property type="molecule type" value="Genomic_DNA"/>
</dbReference>
<dbReference type="PANTHER" id="PTHR22836:SF0">
    <property type="entry name" value="PRE-MRNA 3' END PROCESSING PROTEIN WDR33"/>
    <property type="match status" value="1"/>
</dbReference>
<feature type="repeat" description="WD" evidence="8">
    <location>
        <begin position="310"/>
        <end position="351"/>
    </location>
</feature>
<keyword evidence="11" id="KW-1185">Reference proteome</keyword>
<dbReference type="GO" id="GO:0005847">
    <property type="term" value="C:mRNA cleavage and polyadenylation specificity factor complex"/>
    <property type="evidence" value="ECO:0007669"/>
    <property type="project" value="TreeGrafter"/>
</dbReference>
<dbReference type="Proteomes" id="UP000193922">
    <property type="component" value="Unassembled WGS sequence"/>
</dbReference>
<feature type="compositionally biased region" description="Pro residues" evidence="9">
    <location>
        <begin position="576"/>
        <end position="585"/>
    </location>
</feature>
<feature type="region of interest" description="Disordered" evidence="9">
    <location>
        <begin position="1"/>
        <end position="125"/>
    </location>
</feature>
<feature type="region of interest" description="Disordered" evidence="9">
    <location>
        <begin position="514"/>
        <end position="543"/>
    </location>
</feature>
<keyword evidence="5" id="KW-0539">Nucleus</keyword>
<dbReference type="PROSITE" id="PS50294">
    <property type="entry name" value="WD_REPEATS_REGION"/>
    <property type="match status" value="5"/>
</dbReference>
<evidence type="ECO:0000256" key="3">
    <source>
        <dbReference type="ARBA" id="ARBA00022664"/>
    </source>
</evidence>
<comment type="caution">
    <text evidence="10">The sequence shown here is derived from an EMBL/GenBank/DDBJ whole genome shotgun (WGS) entry which is preliminary data.</text>
</comment>
<keyword evidence="3" id="KW-0507">mRNA processing</keyword>
<feature type="compositionally biased region" description="Low complexity" evidence="9">
    <location>
        <begin position="531"/>
        <end position="543"/>
    </location>
</feature>
<dbReference type="Gene3D" id="2.130.10.10">
    <property type="entry name" value="YVTN repeat-like/Quinoprotein amine dehydrogenase"/>
    <property type="match status" value="2"/>
</dbReference>
<feature type="compositionally biased region" description="Pro residues" evidence="9">
    <location>
        <begin position="1"/>
        <end position="20"/>
    </location>
</feature>
<dbReference type="SMART" id="SM00320">
    <property type="entry name" value="WD40"/>
    <property type="match status" value="7"/>
</dbReference>
<evidence type="ECO:0000256" key="9">
    <source>
        <dbReference type="SAM" id="MobiDB-lite"/>
    </source>
</evidence>
<evidence type="ECO:0000256" key="4">
    <source>
        <dbReference type="ARBA" id="ARBA00022737"/>
    </source>
</evidence>
<feature type="compositionally biased region" description="Pro residues" evidence="9">
    <location>
        <begin position="593"/>
        <end position="606"/>
    </location>
</feature>
<feature type="compositionally biased region" description="Polar residues" evidence="9">
    <location>
        <begin position="34"/>
        <end position="54"/>
    </location>
</feature>
<evidence type="ECO:0000256" key="1">
    <source>
        <dbReference type="ARBA" id="ARBA00004123"/>
    </source>
</evidence>
<dbReference type="FunFam" id="2.130.10.10:FF:000069">
    <property type="entry name" value="WD repeat domain 33"/>
    <property type="match status" value="1"/>
</dbReference>
<dbReference type="PROSITE" id="PS50082">
    <property type="entry name" value="WD_REPEATS_2"/>
    <property type="match status" value="6"/>
</dbReference>
<dbReference type="GO" id="GO:0031124">
    <property type="term" value="P:mRNA 3'-end processing"/>
    <property type="evidence" value="ECO:0007669"/>
    <property type="project" value="InterPro"/>
</dbReference>
<dbReference type="OrthoDB" id="16717at2759"/>
<feature type="region of interest" description="Disordered" evidence="9">
    <location>
        <begin position="563"/>
        <end position="676"/>
    </location>
</feature>
<evidence type="ECO:0000256" key="2">
    <source>
        <dbReference type="ARBA" id="ARBA00022574"/>
    </source>
</evidence>
<dbReference type="PRINTS" id="PR00320">
    <property type="entry name" value="GPROTEINBRPT"/>
</dbReference>
<feature type="compositionally biased region" description="Pro residues" evidence="9">
    <location>
        <begin position="615"/>
        <end position="624"/>
    </location>
</feature>
<comment type="function">
    <text evidence="6">Required for 3'-end cleavage and polyadenylation of pre-mRNAs. Also involved in chromosome segregation where it has a role in chromosome attachment to the mitotic spindle.</text>
</comment>
<evidence type="ECO:0000256" key="6">
    <source>
        <dbReference type="ARBA" id="ARBA00025498"/>
    </source>
</evidence>
<dbReference type="PANTHER" id="PTHR22836">
    <property type="entry name" value="WD40 REPEAT PROTEIN"/>
    <property type="match status" value="1"/>
</dbReference>
<dbReference type="AlphaFoldDB" id="A0A1Y1WGF3"/>
<dbReference type="InterPro" id="IPR036322">
    <property type="entry name" value="WD40_repeat_dom_sf"/>
</dbReference>
<keyword evidence="4" id="KW-0677">Repeat</keyword>
<evidence type="ECO:0000256" key="8">
    <source>
        <dbReference type="PROSITE-ProRule" id="PRU00221"/>
    </source>
</evidence>
<dbReference type="Pfam" id="PF00400">
    <property type="entry name" value="WD40"/>
    <property type="match status" value="6"/>
</dbReference>
<dbReference type="CDD" id="cd00200">
    <property type="entry name" value="WD40"/>
    <property type="match status" value="1"/>
</dbReference>
<name>A0A1Y1WGF3_9FUNG</name>
<dbReference type="SUPFAM" id="SSF50978">
    <property type="entry name" value="WD40 repeat-like"/>
    <property type="match status" value="1"/>
</dbReference>
<feature type="repeat" description="WD" evidence="8">
    <location>
        <begin position="227"/>
        <end position="259"/>
    </location>
</feature>
<keyword evidence="2 8" id="KW-0853">WD repeat</keyword>
<dbReference type="InterPro" id="IPR001680">
    <property type="entry name" value="WD40_rpt"/>
</dbReference>
<dbReference type="RefSeq" id="XP_040745970.1">
    <property type="nucleotide sequence ID" value="XM_040892091.1"/>
</dbReference>
<dbReference type="STRING" id="61395.A0A1Y1WGF3"/>
<evidence type="ECO:0000313" key="10">
    <source>
        <dbReference type="EMBL" id="ORX72630.1"/>
    </source>
</evidence>
<dbReference type="GeneID" id="63808739"/>
<dbReference type="InterPro" id="IPR020472">
    <property type="entry name" value="WD40_PAC1"/>
</dbReference>
<feature type="repeat" description="WD" evidence="8">
    <location>
        <begin position="438"/>
        <end position="470"/>
    </location>
</feature>
<dbReference type="InterPro" id="IPR045245">
    <property type="entry name" value="Pfs2-like"/>
</dbReference>
<evidence type="ECO:0000313" key="11">
    <source>
        <dbReference type="Proteomes" id="UP000193922"/>
    </source>
</evidence>
<feature type="compositionally biased region" description="Low complexity" evidence="9">
    <location>
        <begin position="77"/>
        <end position="95"/>
    </location>
</feature>
<reference evidence="10 11" key="1">
    <citation type="submission" date="2016-07" db="EMBL/GenBank/DDBJ databases">
        <title>Pervasive Adenine N6-methylation of Active Genes in Fungi.</title>
        <authorList>
            <consortium name="DOE Joint Genome Institute"/>
            <person name="Mondo S.J."/>
            <person name="Dannebaum R.O."/>
            <person name="Kuo R.C."/>
            <person name="Labutti K."/>
            <person name="Haridas S."/>
            <person name="Kuo A."/>
            <person name="Salamov A."/>
            <person name="Ahrendt S.R."/>
            <person name="Lipzen A."/>
            <person name="Sullivan W."/>
            <person name="Andreopoulos W.B."/>
            <person name="Clum A."/>
            <person name="Lindquist E."/>
            <person name="Daum C."/>
            <person name="Ramamoorthy G.K."/>
            <person name="Gryganskyi A."/>
            <person name="Culley D."/>
            <person name="Magnuson J.K."/>
            <person name="James T.Y."/>
            <person name="O'Malley M.A."/>
            <person name="Stajich J.E."/>
            <person name="Spatafora J.W."/>
            <person name="Visel A."/>
            <person name="Grigoriev I.V."/>
        </authorList>
    </citation>
    <scope>NUCLEOTIDE SEQUENCE [LARGE SCALE GENOMIC DNA]</scope>
    <source>
        <strain evidence="10 11">ATCC 12442</strain>
    </source>
</reference>
<feature type="repeat" description="WD" evidence="8">
    <location>
        <begin position="268"/>
        <end position="309"/>
    </location>
</feature>
<gene>
    <name evidence="10" type="ORF">DL89DRAFT_80560</name>
</gene>
<dbReference type="InterPro" id="IPR015943">
    <property type="entry name" value="WD40/YVTN_repeat-like_dom_sf"/>
</dbReference>
<evidence type="ECO:0000256" key="7">
    <source>
        <dbReference type="ARBA" id="ARBA00026154"/>
    </source>
</evidence>